<name>A0A0V1D6L6_TRIBR</name>
<accession>A0A0V1D6L6</accession>
<feature type="compositionally biased region" description="Polar residues" evidence="6">
    <location>
        <begin position="42"/>
        <end position="61"/>
    </location>
</feature>
<dbReference type="EMBL" id="JYDI01000034">
    <property type="protein sequence ID" value="KRY57193.1"/>
    <property type="molecule type" value="Genomic_DNA"/>
</dbReference>
<evidence type="ECO:0000256" key="6">
    <source>
        <dbReference type="SAM" id="MobiDB-lite"/>
    </source>
</evidence>
<sequence length="644" mass="72414">MDRRTTTLAGLISHAVDLSPASFSSKNAFWVTVFDEARKNFSRSSPPQQIDASSSTSTRISLQPRAKTPWANLPHLCANVREFHSAYTSSCNKPFRQSNQSQRSSTVDTTTAPAAARAVHLFLPNFKLGHSSQHILHKFATSRAQFDQIERPFVTYFVQHLYTPQSQNFTEHLTHFWRCEKITVFTKYTTSRCVITINGTRQSPVHVLGNGYWAAKANFMCQQLQEISSVRSSRKANIGLCKVMASELEKSLHKRLLISLPPKSRANLKTSKRLNADRFQPLEWNVYFDKKETVKISDKNLFNVYIKGKDGPLLVFLHGGGCSALSWACLAVNSFIIVLKSSAPKYLSSLITCTVFAIDLRGHGETTTDDEYNLALEVMADDVAAVLKTYFSQITAPWFFLLQREYKILFSMGGAVAVEVAHSKNIPSLAALIVVDVSEGSALQALKCMQNYLLSRPKQFNSLPMAIEWSKRSSYIRNLESARVSMPGQVKKIQSVKENLVKSDQHPIDRIDEEAAELEEIPQTSDVECPESTIYGWRIDLSKTEKYWEGWYTGMSEKFLSVSVPKLLLLANKDNMDTALTTAQMQGKFQMALLTEVGHSVHEDSPEKTAEIFASFLLRQRLAETLNAEAKEKLFNAAVQMRTC</sequence>
<dbReference type="Pfam" id="PF12697">
    <property type="entry name" value="Abhydrolase_6"/>
    <property type="match status" value="1"/>
</dbReference>
<comment type="similarity">
    <text evidence="1">Belongs to the AB hydrolase superfamily.</text>
</comment>
<dbReference type="PANTHER" id="PTHR14189:SF0">
    <property type="entry name" value="PROTEIN PHOSPHATASE METHYLESTERASE 1"/>
    <property type="match status" value="1"/>
</dbReference>
<evidence type="ECO:0000256" key="4">
    <source>
        <dbReference type="ARBA" id="ARBA00022801"/>
    </source>
</evidence>
<feature type="domain" description="AB hydrolase-1" evidence="7">
    <location>
        <begin position="314"/>
        <end position="611"/>
    </location>
</feature>
<gene>
    <name evidence="8" type="primary">PPME1</name>
    <name evidence="8" type="ORF">T03_2218</name>
</gene>
<evidence type="ECO:0000256" key="3">
    <source>
        <dbReference type="ARBA" id="ARBA00022487"/>
    </source>
</evidence>
<protein>
    <recommendedName>
        <fullName evidence="2">protein phosphatase methylesterase-1</fullName>
        <ecNumber evidence="2">3.1.1.89</ecNumber>
    </recommendedName>
</protein>
<dbReference type="Proteomes" id="UP000054653">
    <property type="component" value="Unassembled WGS sequence"/>
</dbReference>
<keyword evidence="4" id="KW-0378">Hydrolase</keyword>
<dbReference type="AlphaFoldDB" id="A0A0V1D6L6"/>
<dbReference type="EC" id="3.1.1.89" evidence="2"/>
<comment type="caution">
    <text evidence="8">The sequence shown here is derived from an EMBL/GenBank/DDBJ whole genome shotgun (WGS) entry which is preliminary data.</text>
</comment>
<dbReference type="InterPro" id="IPR000073">
    <property type="entry name" value="AB_hydrolase_1"/>
</dbReference>
<evidence type="ECO:0000256" key="1">
    <source>
        <dbReference type="ARBA" id="ARBA00008645"/>
    </source>
</evidence>
<dbReference type="InterPro" id="IPR029058">
    <property type="entry name" value="AB_hydrolase_fold"/>
</dbReference>
<feature type="region of interest" description="Disordered" evidence="6">
    <location>
        <begin position="41"/>
        <end position="61"/>
    </location>
</feature>
<evidence type="ECO:0000259" key="7">
    <source>
        <dbReference type="Pfam" id="PF12697"/>
    </source>
</evidence>
<dbReference type="STRING" id="45882.A0A0V1D6L6"/>
<dbReference type="InterPro" id="IPR016812">
    <property type="entry name" value="PPase_methylesterase_euk"/>
</dbReference>
<organism evidence="8 9">
    <name type="scientific">Trichinella britovi</name>
    <name type="common">Parasitic roundworm</name>
    <dbReference type="NCBI Taxonomy" id="45882"/>
    <lineage>
        <taxon>Eukaryota</taxon>
        <taxon>Metazoa</taxon>
        <taxon>Ecdysozoa</taxon>
        <taxon>Nematoda</taxon>
        <taxon>Enoplea</taxon>
        <taxon>Dorylaimia</taxon>
        <taxon>Trichinellida</taxon>
        <taxon>Trichinellidae</taxon>
        <taxon>Trichinella</taxon>
    </lineage>
</organism>
<evidence type="ECO:0000256" key="5">
    <source>
        <dbReference type="ARBA" id="ARBA00049203"/>
    </source>
</evidence>
<dbReference type="Gene3D" id="3.40.50.1820">
    <property type="entry name" value="alpha/beta hydrolase"/>
    <property type="match status" value="1"/>
</dbReference>
<keyword evidence="9" id="KW-1185">Reference proteome</keyword>
<dbReference type="PANTHER" id="PTHR14189">
    <property type="entry name" value="PROTEIN PHOSPHATASE METHYLESTERASE-1 RELATED"/>
    <property type="match status" value="1"/>
</dbReference>
<evidence type="ECO:0000313" key="8">
    <source>
        <dbReference type="EMBL" id="KRY57193.1"/>
    </source>
</evidence>
<dbReference type="SUPFAM" id="SSF53474">
    <property type="entry name" value="alpha/beta-Hydrolases"/>
    <property type="match status" value="1"/>
</dbReference>
<proteinExistence type="inferred from homology"/>
<reference evidence="8 9" key="1">
    <citation type="submission" date="2015-01" db="EMBL/GenBank/DDBJ databases">
        <title>Evolution of Trichinella species and genotypes.</title>
        <authorList>
            <person name="Korhonen P.K."/>
            <person name="Edoardo P."/>
            <person name="Giuseppe L.R."/>
            <person name="Gasser R.B."/>
        </authorList>
    </citation>
    <scope>NUCLEOTIDE SEQUENCE [LARGE SCALE GENOMIC DNA]</scope>
    <source>
        <strain evidence="8">ISS120</strain>
    </source>
</reference>
<dbReference type="GO" id="GO:0051723">
    <property type="term" value="F:protein methylesterase activity"/>
    <property type="evidence" value="ECO:0007669"/>
    <property type="project" value="UniProtKB-EC"/>
</dbReference>
<dbReference type="OrthoDB" id="194865at2759"/>
<comment type="catalytic activity">
    <reaction evidence="5">
        <text>[phosphatase 2A protein]-C-terminal L-leucine methyl ester + H2O = [phosphatase 2A protein]-C-terminal L-leucine + methanol + H(+)</text>
        <dbReference type="Rhea" id="RHEA:48548"/>
        <dbReference type="Rhea" id="RHEA-COMP:12134"/>
        <dbReference type="Rhea" id="RHEA-COMP:12135"/>
        <dbReference type="ChEBI" id="CHEBI:15377"/>
        <dbReference type="ChEBI" id="CHEBI:15378"/>
        <dbReference type="ChEBI" id="CHEBI:17790"/>
        <dbReference type="ChEBI" id="CHEBI:90516"/>
        <dbReference type="ChEBI" id="CHEBI:90517"/>
        <dbReference type="EC" id="3.1.1.89"/>
    </reaction>
</comment>
<evidence type="ECO:0000313" key="9">
    <source>
        <dbReference type="Proteomes" id="UP000054653"/>
    </source>
</evidence>
<keyword evidence="3" id="KW-0719">Serine esterase</keyword>
<evidence type="ECO:0000256" key="2">
    <source>
        <dbReference type="ARBA" id="ARBA00013111"/>
    </source>
</evidence>